<dbReference type="Proteomes" id="UP000003880">
    <property type="component" value="Unassembled WGS sequence"/>
</dbReference>
<accession>D4BCV0</accession>
<evidence type="ECO:0000313" key="2">
    <source>
        <dbReference type="Proteomes" id="UP000003880"/>
    </source>
</evidence>
<evidence type="ECO:0000313" key="1">
    <source>
        <dbReference type="EMBL" id="EFE08436.1"/>
    </source>
</evidence>
<reference evidence="1 2" key="1">
    <citation type="submission" date="2010-02" db="EMBL/GenBank/DDBJ databases">
        <authorList>
            <person name="Weinstock G."/>
            <person name="Sodergren E."/>
            <person name="Clifton S."/>
            <person name="Fulton L."/>
            <person name="Fulton B."/>
            <person name="Courtney L."/>
            <person name="Fronick C."/>
            <person name="Harrison M."/>
            <person name="Strong C."/>
            <person name="Farmer C."/>
            <person name="Delahaunty K."/>
            <person name="Markovic C."/>
            <person name="Hall O."/>
            <person name="Minx P."/>
            <person name="Tomlinson C."/>
            <person name="Mitreva M."/>
            <person name="Nelson J."/>
            <person name="Hou S."/>
            <person name="Wollam A."/>
            <person name="Pepin K.H."/>
            <person name="Johnson M."/>
            <person name="Bhonagiri V."/>
            <person name="Zhang X."/>
            <person name="Suruliraj S."/>
            <person name="Warren W."/>
            <person name="Chinwalla A."/>
            <person name="Mardis E.R."/>
            <person name="Wilson R.K."/>
        </authorList>
    </citation>
    <scope>NUCLEOTIDE SEQUENCE [LARGE SCALE GENOMIC DNA]</scope>
    <source>
        <strain evidence="1 2">ATCC 29220</strain>
    </source>
</reference>
<organism evidence="1 2">
    <name type="scientific">Citrobacter youngae ATCC 29220</name>
    <dbReference type="NCBI Taxonomy" id="500640"/>
    <lineage>
        <taxon>Bacteria</taxon>
        <taxon>Pseudomonadati</taxon>
        <taxon>Pseudomonadota</taxon>
        <taxon>Gammaproteobacteria</taxon>
        <taxon>Enterobacterales</taxon>
        <taxon>Enterobacteriaceae</taxon>
        <taxon>Citrobacter</taxon>
        <taxon>Citrobacter freundii complex</taxon>
    </lineage>
</organism>
<dbReference type="AlphaFoldDB" id="D4BCV0"/>
<gene>
    <name evidence="1" type="ORF">CIT292_08315</name>
</gene>
<name>D4BCV0_9ENTR</name>
<dbReference type="EMBL" id="ABWL02000008">
    <property type="protein sequence ID" value="EFE08436.1"/>
    <property type="molecule type" value="Genomic_DNA"/>
</dbReference>
<dbReference type="HOGENOM" id="CLU_3249255_0_0_6"/>
<comment type="caution">
    <text evidence="1">The sequence shown here is derived from an EMBL/GenBank/DDBJ whole genome shotgun (WGS) entry which is preliminary data.</text>
</comment>
<proteinExistence type="predicted"/>
<protein>
    <submittedName>
        <fullName evidence="1">Uncharacterized protein</fullName>
    </submittedName>
</protein>
<sequence>MPDALALIGPGRAVVGRIRHVCRHPTFSCLLSFENTFRNIMK</sequence>